<feature type="compositionally biased region" description="Polar residues" evidence="1">
    <location>
        <begin position="609"/>
        <end position="623"/>
    </location>
</feature>
<feature type="compositionally biased region" description="Low complexity" evidence="1">
    <location>
        <begin position="175"/>
        <end position="186"/>
    </location>
</feature>
<feature type="region of interest" description="Disordered" evidence="1">
    <location>
        <begin position="684"/>
        <end position="704"/>
    </location>
</feature>
<feature type="compositionally biased region" description="Basic residues" evidence="1">
    <location>
        <begin position="311"/>
        <end position="320"/>
    </location>
</feature>
<feature type="compositionally biased region" description="Pro residues" evidence="1">
    <location>
        <begin position="97"/>
        <end position="109"/>
    </location>
</feature>
<feature type="region of interest" description="Disordered" evidence="1">
    <location>
        <begin position="603"/>
        <end position="630"/>
    </location>
</feature>
<name>A0ABR0LDV3_9PEZI</name>
<feature type="compositionally biased region" description="Polar residues" evidence="1">
    <location>
        <begin position="268"/>
        <end position="277"/>
    </location>
</feature>
<feature type="region of interest" description="Disordered" evidence="1">
    <location>
        <begin position="400"/>
        <end position="424"/>
    </location>
</feature>
<protein>
    <submittedName>
        <fullName evidence="2">Uncharacterized protein</fullName>
    </submittedName>
</protein>
<feature type="region of interest" description="Disordered" evidence="1">
    <location>
        <begin position="483"/>
        <end position="561"/>
    </location>
</feature>
<gene>
    <name evidence="2" type="ORF">LTR32_001196</name>
</gene>
<feature type="region of interest" description="Disordered" evidence="1">
    <location>
        <begin position="268"/>
        <end position="333"/>
    </location>
</feature>
<feature type="compositionally biased region" description="Polar residues" evidence="1">
    <location>
        <begin position="322"/>
        <end position="333"/>
    </location>
</feature>
<evidence type="ECO:0000256" key="1">
    <source>
        <dbReference type="SAM" id="MobiDB-lite"/>
    </source>
</evidence>
<evidence type="ECO:0000313" key="2">
    <source>
        <dbReference type="EMBL" id="KAK5147352.1"/>
    </source>
</evidence>
<feature type="compositionally biased region" description="Basic and acidic residues" evidence="1">
    <location>
        <begin position="535"/>
        <end position="545"/>
    </location>
</feature>
<sequence length="773" mass="85132">MNTRTVTVFVRSTAISPAVPATSTSAALYPPPVVPTTTATINAPRSPYQPMRPTTPEGGPSQAKERRKSSWLGRPFEFFSTPQNRSPNKLRKRRPDQPPGSPLPSPSPSPSMKNEATASRKKKRRSISVWLQDPFHRDSRNANGAVASGPPKETSTATLPGPARKGGPGKRDEVSQTVAAASSQAPVPKPKPRIMLNDPTKPYLYPTPSTLHTRAQSPDRIPLPEEFRRVSALEASRSSLSLHHWMQNSAAVSYSDFIPVLPEIDESTNNSTWQRPWTSEAERSPVPNTPLPLVARLQARSEPERGDLGHLRRSAARRGKQQAESSNAAWQRHSSVDALASNGPAQNWRRVDYGDAEHGNPQRAFTGFAVGRPSFRFLVNTSGEGPQYYEFPIPRLQPEQGLGREQFPGPQPQPVPHHRPHQRGPAATSAWQRAELHARREASMEKSEALARERENYVPYRPPPVMVREPVMLADPISASDWAPKEAVRADQSDDSRMESHGDREHKSMDEQDTQRVAAAETIKVPDAVGGSDAGKARNIDERTSGAKASSSRDFTPRIGRSRSAPAKIALHAGGQSINVQALPDHRQSFLHQAPPKTLLQISEPVPDNVSNDSSAMWSTPPKSASKPEHLALDDPRDIMMTEEYRSSSQRIVLAAAEGRTRKRTSSEYSFTHSSDFSRSSIREDGVDAREERDNVPPEIDGYGGVVADIRTVPDVVVAEDSSPMQPANGAADQGQGIARSSLWERRTGTRLTGSPVTQLFDMLRNPYWDHHW</sequence>
<feature type="compositionally biased region" description="Basic and acidic residues" evidence="1">
    <location>
        <begin position="483"/>
        <end position="514"/>
    </location>
</feature>
<dbReference type="Proteomes" id="UP001308179">
    <property type="component" value="Unassembled WGS sequence"/>
</dbReference>
<comment type="caution">
    <text evidence="2">The sequence shown here is derived from an EMBL/GenBank/DDBJ whole genome shotgun (WGS) entry which is preliminary data.</text>
</comment>
<accession>A0ABR0LDV3</accession>
<proteinExistence type="predicted"/>
<keyword evidence="3" id="KW-1185">Reference proteome</keyword>
<evidence type="ECO:0000313" key="3">
    <source>
        <dbReference type="Proteomes" id="UP001308179"/>
    </source>
</evidence>
<feature type="compositionally biased region" description="Basic and acidic residues" evidence="1">
    <location>
        <begin position="684"/>
        <end position="696"/>
    </location>
</feature>
<organism evidence="2 3">
    <name type="scientific">Rachicladosporium monterosium</name>
    <dbReference type="NCBI Taxonomy" id="1507873"/>
    <lineage>
        <taxon>Eukaryota</taxon>
        <taxon>Fungi</taxon>
        <taxon>Dikarya</taxon>
        <taxon>Ascomycota</taxon>
        <taxon>Pezizomycotina</taxon>
        <taxon>Dothideomycetes</taxon>
        <taxon>Dothideomycetidae</taxon>
        <taxon>Cladosporiales</taxon>
        <taxon>Cladosporiaceae</taxon>
        <taxon>Rachicladosporium</taxon>
    </lineage>
</organism>
<dbReference type="EMBL" id="JAVRRR010000043">
    <property type="protein sequence ID" value="KAK5147352.1"/>
    <property type="molecule type" value="Genomic_DNA"/>
</dbReference>
<feature type="region of interest" description="Disordered" evidence="1">
    <location>
        <begin position="23"/>
        <end position="199"/>
    </location>
</feature>
<reference evidence="2 3" key="1">
    <citation type="submission" date="2023-08" db="EMBL/GenBank/DDBJ databases">
        <title>Black Yeasts Isolated from many extreme environments.</title>
        <authorList>
            <person name="Coleine C."/>
            <person name="Stajich J.E."/>
            <person name="Selbmann L."/>
        </authorList>
    </citation>
    <scope>NUCLEOTIDE SEQUENCE [LARGE SCALE GENOMIC DNA]</scope>
    <source>
        <strain evidence="2 3">CCFEE 5386</strain>
    </source>
</reference>
<feature type="compositionally biased region" description="Basic and acidic residues" evidence="1">
    <location>
        <begin position="299"/>
        <end position="310"/>
    </location>
</feature>